<dbReference type="OrthoDB" id="5501430at2"/>
<dbReference type="GO" id="GO:0008725">
    <property type="term" value="F:DNA-3-methyladenine glycosylase activity"/>
    <property type="evidence" value="ECO:0007669"/>
    <property type="project" value="TreeGrafter"/>
</dbReference>
<comment type="caution">
    <text evidence="3">The sequence shown here is derived from an EMBL/GenBank/DDBJ whole genome shotgun (WGS) entry which is preliminary data.</text>
</comment>
<sequence>MVPDATLSWTPRHETDVGLTLARVGRGPSDPTFQRTRDGSAWRTTLMPTGAATMRLSRLSPDELRCQAWGPGASEAVATAPQLLGSGDDPTGFEPSHPVLVDAHRRHSGLRIPRTGRVVEALVPAILEQKVITLQAMRSWRELVHRFGSPAPGPTPTPMRVVPAAETWRRISSWEWHRAGVDPQRSRTIVTAMRVADSLERCAELTPTEAQQRLQSIPGIGVWTAAEVAQRAFGDADALSVGDYHLSSYIGHALFGQDFDDAAMVVAMEPWRGHRYRVVRLLEAAGVAGKPRRGARMALVDHRWH</sequence>
<dbReference type="InterPro" id="IPR051912">
    <property type="entry name" value="Alkylbase_DNA_Glycosylase/TA"/>
</dbReference>
<dbReference type="PANTHER" id="PTHR43003:SF6">
    <property type="entry name" value="DNA GLYCOSYLASE"/>
    <property type="match status" value="1"/>
</dbReference>
<keyword evidence="4" id="KW-1185">Reference proteome</keyword>
<evidence type="ECO:0000313" key="3">
    <source>
        <dbReference type="EMBL" id="THG35216.1"/>
    </source>
</evidence>
<reference evidence="3 4" key="1">
    <citation type="submission" date="2019-04" db="EMBL/GenBank/DDBJ databases">
        <authorList>
            <person name="Jiang L."/>
        </authorList>
    </citation>
    <scope>NUCLEOTIDE SEQUENCE [LARGE SCALE GENOMIC DNA]</scope>
    <source>
        <strain evidence="3 4">YIM 131861</strain>
    </source>
</reference>
<dbReference type="Proteomes" id="UP000307380">
    <property type="component" value="Unassembled WGS sequence"/>
</dbReference>
<protein>
    <submittedName>
        <fullName evidence="3">DNA-3-methyladenine glycosylase 2 family protein</fullName>
    </submittedName>
</protein>
<dbReference type="GO" id="GO:0006307">
    <property type="term" value="P:DNA alkylation repair"/>
    <property type="evidence" value="ECO:0007669"/>
    <property type="project" value="TreeGrafter"/>
</dbReference>
<dbReference type="Gene3D" id="1.10.340.30">
    <property type="entry name" value="Hypothetical protein, domain 2"/>
    <property type="match status" value="1"/>
</dbReference>
<organism evidence="3 4">
    <name type="scientific">Orlajensenia flava</name>
    <dbReference type="NCBI Taxonomy" id="2565934"/>
    <lineage>
        <taxon>Bacteria</taxon>
        <taxon>Bacillati</taxon>
        <taxon>Actinomycetota</taxon>
        <taxon>Actinomycetes</taxon>
        <taxon>Micrococcales</taxon>
        <taxon>Microbacteriaceae</taxon>
        <taxon>Orlajensenia</taxon>
    </lineage>
</organism>
<proteinExistence type="predicted"/>
<keyword evidence="1" id="KW-0227">DNA damage</keyword>
<dbReference type="AlphaFoldDB" id="A0A4S4FZL2"/>
<dbReference type="SUPFAM" id="SSF48150">
    <property type="entry name" value="DNA-glycosylase"/>
    <property type="match status" value="1"/>
</dbReference>
<evidence type="ECO:0000256" key="1">
    <source>
        <dbReference type="ARBA" id="ARBA00022763"/>
    </source>
</evidence>
<evidence type="ECO:0000313" key="4">
    <source>
        <dbReference type="Proteomes" id="UP000307380"/>
    </source>
</evidence>
<dbReference type="GO" id="GO:0005737">
    <property type="term" value="C:cytoplasm"/>
    <property type="evidence" value="ECO:0007669"/>
    <property type="project" value="TreeGrafter"/>
</dbReference>
<dbReference type="RefSeq" id="WP_136422388.1">
    <property type="nucleotide sequence ID" value="NZ_SSSN01000003.1"/>
</dbReference>
<gene>
    <name evidence="3" type="ORF">E6C70_03905</name>
</gene>
<name>A0A4S4FZL2_9MICO</name>
<accession>A0A4S4FZL2</accession>
<dbReference type="PANTHER" id="PTHR43003">
    <property type="entry name" value="DNA-3-METHYLADENINE GLYCOSYLASE"/>
    <property type="match status" value="1"/>
</dbReference>
<dbReference type="EMBL" id="SSSN01000003">
    <property type="protein sequence ID" value="THG35216.1"/>
    <property type="molecule type" value="Genomic_DNA"/>
</dbReference>
<dbReference type="InterPro" id="IPR011257">
    <property type="entry name" value="DNA_glycosylase"/>
</dbReference>
<keyword evidence="2" id="KW-0234">DNA repair</keyword>
<dbReference type="GO" id="GO:0006285">
    <property type="term" value="P:base-excision repair, AP site formation"/>
    <property type="evidence" value="ECO:0007669"/>
    <property type="project" value="TreeGrafter"/>
</dbReference>
<dbReference type="GO" id="GO:0043916">
    <property type="term" value="F:DNA-7-methylguanine glycosylase activity"/>
    <property type="evidence" value="ECO:0007669"/>
    <property type="project" value="TreeGrafter"/>
</dbReference>
<dbReference type="GO" id="GO:0032993">
    <property type="term" value="C:protein-DNA complex"/>
    <property type="evidence" value="ECO:0007669"/>
    <property type="project" value="TreeGrafter"/>
</dbReference>
<evidence type="ECO:0000256" key="2">
    <source>
        <dbReference type="ARBA" id="ARBA00023204"/>
    </source>
</evidence>
<dbReference type="GO" id="GO:0032131">
    <property type="term" value="F:alkylated DNA binding"/>
    <property type="evidence" value="ECO:0007669"/>
    <property type="project" value="TreeGrafter"/>
</dbReference>